<protein>
    <recommendedName>
        <fullName evidence="5">Vacuolar proton pump subunit B</fullName>
        <shortName evidence="5">V-ATPase subunit B</shortName>
    </recommendedName>
    <alternativeName>
        <fullName evidence="5">Vacuolar proton pump subunit B</fullName>
    </alternativeName>
</protein>
<dbReference type="GeneTree" id="ENSGT00940000155068"/>
<dbReference type="PANTHER" id="PTHR43389">
    <property type="entry name" value="V-TYPE PROTON ATPASE SUBUNIT B"/>
    <property type="match status" value="1"/>
</dbReference>
<proteinExistence type="inferred from homology"/>
<evidence type="ECO:0000313" key="9">
    <source>
        <dbReference type="Ensembl" id="ENSEBUP00000021096.1"/>
    </source>
</evidence>
<evidence type="ECO:0000313" key="10">
    <source>
        <dbReference type="Proteomes" id="UP000694388"/>
    </source>
</evidence>
<dbReference type="GO" id="GO:0005524">
    <property type="term" value="F:ATP binding"/>
    <property type="evidence" value="ECO:0007669"/>
    <property type="project" value="InterPro"/>
</dbReference>
<dbReference type="AlphaFoldDB" id="A0A8C4QX24"/>
<dbReference type="InterPro" id="IPR020003">
    <property type="entry name" value="ATPase_a/bsu_AS"/>
</dbReference>
<dbReference type="InterPro" id="IPR005723">
    <property type="entry name" value="ATPase_V1-cplx_bsu"/>
</dbReference>
<dbReference type="InterPro" id="IPR027417">
    <property type="entry name" value="P-loop_NTPase"/>
</dbReference>
<evidence type="ECO:0000256" key="5">
    <source>
        <dbReference type="RuleBase" id="RU366021"/>
    </source>
</evidence>
<feature type="domain" description="ATP synthase A/B type C-terminal" evidence="8">
    <location>
        <begin position="390"/>
        <end position="489"/>
    </location>
</feature>
<dbReference type="NCBIfam" id="TIGR01040">
    <property type="entry name" value="V-ATPase_V1_B"/>
    <property type="match status" value="1"/>
</dbReference>
<dbReference type="Proteomes" id="UP000694388">
    <property type="component" value="Unplaced"/>
</dbReference>
<evidence type="ECO:0000259" key="8">
    <source>
        <dbReference type="Pfam" id="PF22919"/>
    </source>
</evidence>
<dbReference type="SUPFAM" id="SSF52540">
    <property type="entry name" value="P-loop containing nucleoside triphosphate hydrolases"/>
    <property type="match status" value="1"/>
</dbReference>
<dbReference type="InterPro" id="IPR022879">
    <property type="entry name" value="V-ATPase_su_B/beta"/>
</dbReference>
<keyword evidence="3 5" id="KW-0375">Hydrogen ion transport</keyword>
<dbReference type="NCBIfam" id="NF003235">
    <property type="entry name" value="PRK04196.1"/>
    <property type="match status" value="1"/>
</dbReference>
<sequence>MLDGPRKAGVAAAQEHGRAVTRDYISQPRITYRTVSGVNGPLVILDHVKFPKYAEIVNLVLPDATSRSGQVLEVCGSKAVVQVFEGTSGIDAKKSTCEFTGDILRTPVSEDMLGRMFNGSGKPIDKGPPILAEDYLDIMGQPINPQCRIYPEEMIQTGISAIDTMNSIARGQKIPIFSAAGLPHNEIAAQICRQGGLVKKSKNVMDYSDDNFAIVFAAMGVNMETARFFKSDFEENGSMDNVCLFLNLANDPTIERIITPRLALTAAEFLAYQCEKHVLVILTDMSSYAEALREVSAAREEVPGRRGFPGYMYTDLATIYERAGRVEGRNGSITQIPILTMPNDDITHPIPDLTGYITEGQMYVDRQLHNRQIYPPINVLPSLSRLMKSAIGEGMTRKDHADVSNQLYACYAIGKDVQAMKAVVGEEALTPDDMLYLEFLQKFEKNFISQGAYENRTIFESLDIGWQLLRIFPKEMLKRIPQATVAEFYPREASGFLESRG</sequence>
<dbReference type="GO" id="GO:0046961">
    <property type="term" value="F:proton-transporting ATPase activity, rotational mechanism"/>
    <property type="evidence" value="ECO:0007669"/>
    <property type="project" value="InterPro"/>
</dbReference>
<dbReference type="GO" id="GO:0007035">
    <property type="term" value="P:vacuolar acidification"/>
    <property type="evidence" value="ECO:0007669"/>
    <property type="project" value="TreeGrafter"/>
</dbReference>
<dbReference type="Ensembl" id="ENSEBUT00000021672.1">
    <property type="protein sequence ID" value="ENSEBUP00000021096.1"/>
    <property type="gene ID" value="ENSEBUG00000013026.1"/>
</dbReference>
<dbReference type="CDD" id="cd18112">
    <property type="entry name" value="ATP-synt_V_A-type_beta_C"/>
    <property type="match status" value="1"/>
</dbReference>
<feature type="domain" description="ATPase F1/V1/A1 complex alpha/beta subunit nucleotide-binding" evidence="6">
    <location>
        <begin position="158"/>
        <end position="384"/>
    </location>
</feature>
<dbReference type="Gene3D" id="3.40.50.12240">
    <property type="match status" value="1"/>
</dbReference>
<dbReference type="HAMAP" id="MF_00310">
    <property type="entry name" value="ATP_synth_B_arch"/>
    <property type="match status" value="1"/>
</dbReference>
<feature type="domain" description="ATPase F1/V1/A1 complex alpha/beta subunit N-terminal" evidence="7">
    <location>
        <begin position="35"/>
        <end position="101"/>
    </location>
</feature>
<dbReference type="InterPro" id="IPR055190">
    <property type="entry name" value="ATP-synt_VA_C"/>
</dbReference>
<comment type="function">
    <text evidence="5">Non-catalytic subunit of the V1 complex of vacuolar(H+)-ATPase (V-ATPase), a multisubunit enzyme composed of a peripheral complex (V1) that hydrolyzes ATP and a membrane integral complex (V0) that translocates protons. V-ATPase is responsible for acidifying and maintaining the pH of intracellular compartments and in some cell types, is targeted to the plasma membrane, where it is responsible for acidifying the extracellular environment.</text>
</comment>
<evidence type="ECO:0000256" key="3">
    <source>
        <dbReference type="ARBA" id="ARBA00022781"/>
    </source>
</evidence>
<dbReference type="GO" id="GO:0046034">
    <property type="term" value="P:ATP metabolic process"/>
    <property type="evidence" value="ECO:0007669"/>
    <property type="project" value="InterPro"/>
</dbReference>
<dbReference type="FunFam" id="3.40.50.12240:FF:000001">
    <property type="entry name" value="V-type proton ATPase subunit B, brain"/>
    <property type="match status" value="1"/>
</dbReference>
<keyword evidence="10" id="KW-1185">Reference proteome</keyword>
<comment type="subunit">
    <text evidence="5">V-ATPase is a heteromultimeric enzyme made up of two complexes: the ATP-hydrolytic V1 complex and the proton translocation V0 complex. The V1 complex consists of three catalytic AB heterodimers that form a heterohexamer, three peripheral stalks each consisting of EG heterodimers, one central rotor including subunits D and F, and the regulatory subunits C and H. The proton translocation complex V0 consists of the proton transport subunit a, a ring of proteolipid subunits c9c'', rotary subunit d, subunits e and f, and the accessory subunits.</text>
</comment>
<accession>A0A8C4QX24</accession>
<evidence type="ECO:0000256" key="2">
    <source>
        <dbReference type="ARBA" id="ARBA00022448"/>
    </source>
</evidence>
<dbReference type="CDD" id="cd01135">
    <property type="entry name" value="V_A-ATPase_B"/>
    <property type="match status" value="1"/>
</dbReference>
<evidence type="ECO:0000259" key="7">
    <source>
        <dbReference type="Pfam" id="PF02874"/>
    </source>
</evidence>
<dbReference type="PROSITE" id="PS00152">
    <property type="entry name" value="ATPASE_ALPHA_BETA"/>
    <property type="match status" value="1"/>
</dbReference>
<evidence type="ECO:0000256" key="1">
    <source>
        <dbReference type="ARBA" id="ARBA00008936"/>
    </source>
</evidence>
<dbReference type="Pfam" id="PF00006">
    <property type="entry name" value="ATP-synt_ab"/>
    <property type="match status" value="1"/>
</dbReference>
<dbReference type="Pfam" id="PF22919">
    <property type="entry name" value="ATP-synt_VA_C"/>
    <property type="match status" value="1"/>
</dbReference>
<dbReference type="InterPro" id="IPR000194">
    <property type="entry name" value="ATPase_F1/V1/A1_a/bsu_nucl-bd"/>
</dbReference>
<name>A0A8C4QX24_EPTBU</name>
<evidence type="ECO:0000259" key="6">
    <source>
        <dbReference type="Pfam" id="PF00006"/>
    </source>
</evidence>
<dbReference type="Pfam" id="PF02874">
    <property type="entry name" value="ATP-synt_ab_N"/>
    <property type="match status" value="1"/>
</dbReference>
<dbReference type="GO" id="GO:0033180">
    <property type="term" value="C:proton-transporting V-type ATPase, V1 domain"/>
    <property type="evidence" value="ECO:0007669"/>
    <property type="project" value="InterPro"/>
</dbReference>
<evidence type="ECO:0000256" key="4">
    <source>
        <dbReference type="ARBA" id="ARBA00023065"/>
    </source>
</evidence>
<dbReference type="PIRSF" id="PIRSF039114">
    <property type="entry name" value="V-ATPsynth_beta/V-ATPase_B"/>
    <property type="match status" value="1"/>
</dbReference>
<comment type="similarity">
    <text evidence="1 5">Belongs to the ATPase alpha/beta chains family.</text>
</comment>
<dbReference type="InterPro" id="IPR004100">
    <property type="entry name" value="ATPase_F1/V1/A1_a/bsu_N"/>
</dbReference>
<organism evidence="9 10">
    <name type="scientific">Eptatretus burgeri</name>
    <name type="common">Inshore hagfish</name>
    <dbReference type="NCBI Taxonomy" id="7764"/>
    <lineage>
        <taxon>Eukaryota</taxon>
        <taxon>Metazoa</taxon>
        <taxon>Chordata</taxon>
        <taxon>Craniata</taxon>
        <taxon>Vertebrata</taxon>
        <taxon>Cyclostomata</taxon>
        <taxon>Myxini</taxon>
        <taxon>Myxiniformes</taxon>
        <taxon>Myxinidae</taxon>
        <taxon>Eptatretinae</taxon>
        <taxon>Eptatretus</taxon>
    </lineage>
</organism>
<keyword evidence="2 5" id="KW-0813">Transport</keyword>
<keyword evidence="4 5" id="KW-0406">Ion transport</keyword>
<dbReference type="CDD" id="cd18118">
    <property type="entry name" value="ATP-synt_V_A-type_beta_N"/>
    <property type="match status" value="1"/>
</dbReference>
<reference evidence="9" key="1">
    <citation type="submission" date="2025-08" db="UniProtKB">
        <authorList>
            <consortium name="Ensembl"/>
        </authorList>
    </citation>
    <scope>IDENTIFICATION</scope>
</reference>
<dbReference type="PANTHER" id="PTHR43389:SF4">
    <property type="entry name" value="V-TYPE PROTON ATPASE SUBUNIT B"/>
    <property type="match status" value="1"/>
</dbReference>
<reference evidence="9" key="2">
    <citation type="submission" date="2025-09" db="UniProtKB">
        <authorList>
            <consortium name="Ensembl"/>
        </authorList>
    </citation>
    <scope>IDENTIFICATION</scope>
</reference>